<comment type="caution">
    <text evidence="2">The sequence shown here is derived from an EMBL/GenBank/DDBJ whole genome shotgun (WGS) entry which is preliminary data.</text>
</comment>
<organism evidence="2 3">
    <name type="scientific">Lactuca virosa</name>
    <dbReference type="NCBI Taxonomy" id="75947"/>
    <lineage>
        <taxon>Eukaryota</taxon>
        <taxon>Viridiplantae</taxon>
        <taxon>Streptophyta</taxon>
        <taxon>Embryophyta</taxon>
        <taxon>Tracheophyta</taxon>
        <taxon>Spermatophyta</taxon>
        <taxon>Magnoliopsida</taxon>
        <taxon>eudicotyledons</taxon>
        <taxon>Gunneridae</taxon>
        <taxon>Pentapetalae</taxon>
        <taxon>asterids</taxon>
        <taxon>campanulids</taxon>
        <taxon>Asterales</taxon>
        <taxon>Asteraceae</taxon>
        <taxon>Cichorioideae</taxon>
        <taxon>Cichorieae</taxon>
        <taxon>Lactucinae</taxon>
        <taxon>Lactuca</taxon>
    </lineage>
</organism>
<evidence type="ECO:0000313" key="2">
    <source>
        <dbReference type="EMBL" id="CAH1445587.1"/>
    </source>
</evidence>
<dbReference type="EMBL" id="CAKMRJ010005523">
    <property type="protein sequence ID" value="CAH1445587.1"/>
    <property type="molecule type" value="Genomic_DNA"/>
</dbReference>
<evidence type="ECO:0000256" key="1">
    <source>
        <dbReference type="SAM" id="MobiDB-lite"/>
    </source>
</evidence>
<proteinExistence type="predicted"/>
<feature type="compositionally biased region" description="Polar residues" evidence="1">
    <location>
        <begin position="257"/>
        <end position="266"/>
    </location>
</feature>
<feature type="region of interest" description="Disordered" evidence="1">
    <location>
        <begin position="1"/>
        <end position="53"/>
    </location>
</feature>
<protein>
    <submittedName>
        <fullName evidence="2">Uncharacterized protein</fullName>
    </submittedName>
</protein>
<dbReference type="Proteomes" id="UP001157418">
    <property type="component" value="Unassembled WGS sequence"/>
</dbReference>
<name>A0AAU9P655_9ASTR</name>
<feature type="compositionally biased region" description="Polar residues" evidence="1">
    <location>
        <begin position="228"/>
        <end position="244"/>
    </location>
</feature>
<reference evidence="2 3" key="1">
    <citation type="submission" date="2022-01" db="EMBL/GenBank/DDBJ databases">
        <authorList>
            <person name="Xiong W."/>
            <person name="Schranz E."/>
        </authorList>
    </citation>
    <scope>NUCLEOTIDE SEQUENCE [LARGE SCALE GENOMIC DNA]</scope>
</reference>
<evidence type="ECO:0000313" key="3">
    <source>
        <dbReference type="Proteomes" id="UP001157418"/>
    </source>
</evidence>
<accession>A0AAU9P655</accession>
<sequence>MNALIAELQQTARKPPQTVPVDTETPSESDPKDSANALLPRKQKRRDPRAGVLITDLVHKKSTPIEPGSMAQNIQGTFIESSSVIQYIPSPTPGSIPMDQDFQSPIVEEEVIPSEGAQASRCSFETPELDISKGKNKLPESEFVDVVLLQNKVFDLEQSSTEKDLIIGKQDIRISELEKENSNKDSKISELQENIGGLTALFFDLKQRLFQKFSDEFQPLSAEGEKITASSLGPANPASQSSSERATRPTPDANFDTFLSSGPTTAQERREKQIRVEQLKGKILMMKHSYQNAPDYRRE</sequence>
<dbReference type="AlphaFoldDB" id="A0AAU9P655"/>
<feature type="region of interest" description="Disordered" evidence="1">
    <location>
        <begin position="224"/>
        <end position="271"/>
    </location>
</feature>
<gene>
    <name evidence="2" type="ORF">LVIROSA_LOCUS31342</name>
</gene>
<keyword evidence="3" id="KW-1185">Reference proteome</keyword>